<evidence type="ECO:0000259" key="2">
    <source>
        <dbReference type="PROSITE" id="PS50089"/>
    </source>
</evidence>
<dbReference type="InterPro" id="IPR013083">
    <property type="entry name" value="Znf_RING/FYVE/PHD"/>
</dbReference>
<feature type="domain" description="RING-type" evidence="2">
    <location>
        <begin position="25"/>
        <end position="71"/>
    </location>
</feature>
<keyword evidence="1" id="KW-0479">Metal-binding</keyword>
<keyword evidence="4" id="KW-1185">Reference proteome</keyword>
<dbReference type="GO" id="GO:0016567">
    <property type="term" value="P:protein ubiquitination"/>
    <property type="evidence" value="ECO:0007669"/>
    <property type="project" value="InterPro"/>
</dbReference>
<dbReference type="PANTHER" id="PTHR16047">
    <property type="entry name" value="RFWD3 PROTEIN"/>
    <property type="match status" value="1"/>
</dbReference>
<dbReference type="GO" id="GO:0005634">
    <property type="term" value="C:nucleus"/>
    <property type="evidence" value="ECO:0007669"/>
    <property type="project" value="InterPro"/>
</dbReference>
<dbReference type="Gene3D" id="3.30.40.10">
    <property type="entry name" value="Zinc/RING finger domain, C3HC4 (zinc finger)"/>
    <property type="match status" value="1"/>
</dbReference>
<dbReference type="AlphaFoldDB" id="A0A7U2ERA7"/>
<dbReference type="InterPro" id="IPR037381">
    <property type="entry name" value="RFWD3"/>
</dbReference>
<protein>
    <recommendedName>
        <fullName evidence="2">RING-type domain-containing protein</fullName>
    </recommendedName>
</protein>
<keyword evidence="1" id="KW-0862">Zinc</keyword>
<name>A0A7U2ERA7_PHANO</name>
<sequence length="343" mass="38505">MFISVCALQVITNFINTQLRPAETCLICTDVFGKDHQPAALPGCGHVFGHLCIQKWMRTGRGNSNCCPSCRRAMYVRDTKRSFDASSIWKALCEQPPERLHTFMAHIWSGVRTLWQRKSNGKFTVTELLDVAIIPALVQTANPNDARRVLDNDPLLDCYNLIAASWDSLGRPDVAIGLAIPLVRLTRLMSSASSTVPKWLTTVPRTNRLFWKANASLGLTDCDISWNTIISASQDVTSTANFSLLHLYTVLVSQSISHNAQPDVWPTRRHEVMNLVVDRCCKKIVGDNWTGRPSNEFKDVLVAVFEDLRRFQLNKKKRSLRGHDGEESVVKGIWALAGWSVSR</sequence>
<accession>A0A7U2ERA7</accession>
<dbReference type="InterPro" id="IPR001841">
    <property type="entry name" value="Znf_RING"/>
</dbReference>
<organism evidence="3 4">
    <name type="scientific">Phaeosphaeria nodorum (strain SN15 / ATCC MYA-4574 / FGSC 10173)</name>
    <name type="common">Glume blotch fungus</name>
    <name type="synonym">Parastagonospora nodorum</name>
    <dbReference type="NCBI Taxonomy" id="321614"/>
    <lineage>
        <taxon>Eukaryota</taxon>
        <taxon>Fungi</taxon>
        <taxon>Dikarya</taxon>
        <taxon>Ascomycota</taxon>
        <taxon>Pezizomycotina</taxon>
        <taxon>Dothideomycetes</taxon>
        <taxon>Pleosporomycetidae</taxon>
        <taxon>Pleosporales</taxon>
        <taxon>Pleosporineae</taxon>
        <taxon>Phaeosphaeriaceae</taxon>
        <taxon>Parastagonospora</taxon>
    </lineage>
</organism>
<dbReference type="GO" id="GO:0008270">
    <property type="term" value="F:zinc ion binding"/>
    <property type="evidence" value="ECO:0007669"/>
    <property type="project" value="UniProtKB-KW"/>
</dbReference>
<gene>
    <name evidence="3" type="ORF">JI435_018560</name>
</gene>
<dbReference type="RefSeq" id="XP_001792481.1">
    <property type="nucleotide sequence ID" value="XM_001792429.1"/>
</dbReference>
<evidence type="ECO:0000313" key="3">
    <source>
        <dbReference type="EMBL" id="QRC91628.1"/>
    </source>
</evidence>
<dbReference type="PROSITE" id="PS50089">
    <property type="entry name" value="ZF_RING_2"/>
    <property type="match status" value="1"/>
</dbReference>
<dbReference type="EMBL" id="CP069024">
    <property type="protein sequence ID" value="QRC91628.1"/>
    <property type="molecule type" value="Genomic_DNA"/>
</dbReference>
<keyword evidence="1" id="KW-0863">Zinc-finger</keyword>
<reference evidence="4" key="1">
    <citation type="journal article" date="2021" name="BMC Genomics">
        <title>Chromosome-level genome assembly and manually-curated proteome of model necrotroph Parastagonospora nodorum Sn15 reveals a genome-wide trove of candidate effector homologs, and redundancy of virulence-related functions within an accessory chromosome.</title>
        <authorList>
            <person name="Bertazzoni S."/>
            <person name="Jones D.A.B."/>
            <person name="Phan H.T."/>
            <person name="Tan K.-C."/>
            <person name="Hane J.K."/>
        </authorList>
    </citation>
    <scope>NUCLEOTIDE SEQUENCE [LARGE SCALE GENOMIC DNA]</scope>
    <source>
        <strain evidence="4">SN15 / ATCC MYA-4574 / FGSC 10173)</strain>
    </source>
</reference>
<dbReference type="VEuPathDB" id="FungiDB:JI435_018560"/>
<dbReference type="GO" id="GO:0036297">
    <property type="term" value="P:interstrand cross-link repair"/>
    <property type="evidence" value="ECO:0007669"/>
    <property type="project" value="InterPro"/>
</dbReference>
<proteinExistence type="predicted"/>
<dbReference type="PANTHER" id="PTHR16047:SF7">
    <property type="entry name" value="E3 UBIQUITIN-PROTEIN LIGASE RFWD3"/>
    <property type="match status" value="1"/>
</dbReference>
<dbReference type="KEGG" id="pno:SNOG_01856"/>
<evidence type="ECO:0000256" key="1">
    <source>
        <dbReference type="PROSITE-ProRule" id="PRU00175"/>
    </source>
</evidence>
<dbReference type="OMA" id="IWRANAC"/>
<dbReference type="GO" id="GO:0004842">
    <property type="term" value="F:ubiquitin-protein transferase activity"/>
    <property type="evidence" value="ECO:0007669"/>
    <property type="project" value="InterPro"/>
</dbReference>
<evidence type="ECO:0000313" key="4">
    <source>
        <dbReference type="Proteomes" id="UP000663193"/>
    </source>
</evidence>
<dbReference type="Proteomes" id="UP000663193">
    <property type="component" value="Chromosome 2"/>
</dbReference>
<dbReference type="Pfam" id="PF13639">
    <property type="entry name" value="zf-RING_2"/>
    <property type="match status" value="1"/>
</dbReference>
<dbReference type="OrthoDB" id="8062037at2759"/>
<dbReference type="SUPFAM" id="SSF57850">
    <property type="entry name" value="RING/U-box"/>
    <property type="match status" value="1"/>
</dbReference>